<dbReference type="GO" id="GO:0008610">
    <property type="term" value="P:lipid biosynthetic process"/>
    <property type="evidence" value="ECO:0007669"/>
    <property type="project" value="InterPro"/>
</dbReference>
<feature type="binding site" evidence="6">
    <location>
        <begin position="274"/>
        <end position="280"/>
    </location>
    <ligand>
        <name>FAD</name>
        <dbReference type="ChEBI" id="CHEBI:57692"/>
    </ligand>
</feature>
<keyword evidence="11" id="KW-1185">Reference proteome</keyword>
<evidence type="ECO:0000259" key="9">
    <source>
        <dbReference type="PROSITE" id="PS51387"/>
    </source>
</evidence>
<dbReference type="InterPro" id="IPR016164">
    <property type="entry name" value="FAD-linked_Oxase-like_C"/>
</dbReference>
<dbReference type="Gene3D" id="1.10.45.10">
    <property type="entry name" value="Vanillyl-alcohol Oxidase, Chain A, domain 4"/>
    <property type="match status" value="1"/>
</dbReference>
<evidence type="ECO:0000313" key="10">
    <source>
        <dbReference type="EMBL" id="RVW03557.1"/>
    </source>
</evidence>
<dbReference type="Pfam" id="PF01565">
    <property type="entry name" value="FAD_binding_4"/>
    <property type="match status" value="1"/>
</dbReference>
<dbReference type="GO" id="GO:0071949">
    <property type="term" value="F:FAD binding"/>
    <property type="evidence" value="ECO:0007669"/>
    <property type="project" value="InterPro"/>
</dbReference>
<dbReference type="Proteomes" id="UP000284333">
    <property type="component" value="Unassembled WGS sequence"/>
</dbReference>
<name>A0A3S3ZLN8_9NOCA</name>
<feature type="binding site" evidence="6">
    <location>
        <begin position="141"/>
        <end position="147"/>
    </location>
    <ligand>
        <name>FAD</name>
        <dbReference type="ChEBI" id="CHEBI:57692"/>
    </ligand>
</feature>
<dbReference type="PANTHER" id="PTHR46568">
    <property type="entry name" value="ALKYLDIHYDROXYACETONEPHOSPHATE SYNTHASE, PEROXISOMAL"/>
    <property type="match status" value="1"/>
</dbReference>
<dbReference type="Pfam" id="PF02913">
    <property type="entry name" value="FAD-oxidase_C"/>
    <property type="match status" value="1"/>
</dbReference>
<dbReference type="EMBL" id="RKLN01000003">
    <property type="protein sequence ID" value="RVW03557.1"/>
    <property type="molecule type" value="Genomic_DNA"/>
</dbReference>
<evidence type="ECO:0000256" key="3">
    <source>
        <dbReference type="ARBA" id="ARBA00022827"/>
    </source>
</evidence>
<feature type="binding site" evidence="5">
    <location>
        <position position="403"/>
    </location>
    <ligand>
        <name>substrate</name>
    </ligand>
</feature>
<dbReference type="Gene3D" id="3.30.465.10">
    <property type="match status" value="1"/>
</dbReference>
<feature type="binding site" evidence="6">
    <location>
        <begin position="223"/>
        <end position="226"/>
    </location>
    <ligand>
        <name>FAD</name>
        <dbReference type="ChEBI" id="CHEBI:57692"/>
    </ligand>
</feature>
<dbReference type="SUPFAM" id="SSF55103">
    <property type="entry name" value="FAD-linked oxidases, C-terminal domain"/>
    <property type="match status" value="1"/>
</dbReference>
<evidence type="ECO:0000256" key="4">
    <source>
        <dbReference type="PIRSR" id="PIRSR625650-1"/>
    </source>
</evidence>
<feature type="region of interest" description="Disordered" evidence="8">
    <location>
        <begin position="92"/>
        <end position="112"/>
    </location>
</feature>
<dbReference type="Gene3D" id="3.30.300.330">
    <property type="match status" value="1"/>
</dbReference>
<evidence type="ECO:0000256" key="2">
    <source>
        <dbReference type="ARBA" id="ARBA00022630"/>
    </source>
</evidence>
<dbReference type="InterPro" id="IPR016169">
    <property type="entry name" value="FAD-bd_PCMH_sub2"/>
</dbReference>
<sequence>MSEAFVPEFPAIEAPTMEWDAWGVGESRRELSPQIKSLLQQALGVSEEQSAPPTEANTTLRESTLGTSLIGSLEDLLGADNVRTDAATRLRHAGGKSTPDLLRRRSTGEQDAPDAVLLPGTHDEVQALLQLCAAEGIAVVPFGGGTSVVGGVDPTRGRFGSVVAIDLRRLNALVSLDPVSGIATLQAGATGPQAEQLLGEHGLSLGHFPQSFQFATIGGFAATRSSGQASAGYGRFDDMVESLRVATPSGTIDLGRGPASAAGPDLRELFVGSEGTLGIITEVGVRVHPVPERTLYQAWSFPDFETGAAALRAAAQSGSAPTVMRLSDEAETGLNLALAGNIGGDSPAASGCLAITTFEGTDAHAQARYNEVIALLAAAGGSALGEAPAEAWEHGRYDAPYLRDALLNAGAIVETLETATTWSNLANLKSSVTTALTESLTAQGTPAIVMCHISHTYPTGASLYFTVACAQAADPLSQWMAAKRAAGDAIVAAGGTITHHHAVGRDHRPWMESEVGELGARVLRAVKDAIDPSGILNPGKLIP</sequence>
<evidence type="ECO:0000256" key="6">
    <source>
        <dbReference type="PIRSR" id="PIRSR625650-3"/>
    </source>
</evidence>
<proteinExistence type="inferred from homology"/>
<dbReference type="InterPro" id="IPR016166">
    <property type="entry name" value="FAD-bd_PCMH"/>
</dbReference>
<dbReference type="InterPro" id="IPR036318">
    <property type="entry name" value="FAD-bd_PCMH-like_sf"/>
</dbReference>
<feature type="active site" description="Proton donor/acceptor" evidence="4">
    <location>
        <position position="464"/>
    </location>
</feature>
<dbReference type="GO" id="GO:0008609">
    <property type="term" value="F:alkylglycerone-phosphate synthase activity"/>
    <property type="evidence" value="ECO:0007669"/>
    <property type="project" value="InterPro"/>
</dbReference>
<gene>
    <name evidence="10" type="ORF">EF834_10670</name>
</gene>
<organism evidence="10 11">
    <name type="scientific">Rhodococcus spongiicola</name>
    <dbReference type="NCBI Taxonomy" id="2487352"/>
    <lineage>
        <taxon>Bacteria</taxon>
        <taxon>Bacillati</taxon>
        <taxon>Actinomycetota</taxon>
        <taxon>Actinomycetes</taxon>
        <taxon>Mycobacteriales</taxon>
        <taxon>Nocardiaceae</taxon>
        <taxon>Rhodococcus</taxon>
    </lineage>
</organism>
<dbReference type="AlphaFoldDB" id="A0A3S3ZLN8"/>
<feature type="domain" description="FAD-binding PCMH-type" evidence="9">
    <location>
        <begin position="109"/>
        <end position="290"/>
    </location>
</feature>
<accession>A0A3S3ZLN8</accession>
<reference evidence="10 11" key="1">
    <citation type="submission" date="2018-11" db="EMBL/GenBank/DDBJ databases">
        <title>Rhodococcus spongicola sp. nov. and Rhodococcus xishaensis sp. nov. from marine sponges.</title>
        <authorList>
            <person name="Li L."/>
            <person name="Lin H.W."/>
        </authorList>
    </citation>
    <scope>NUCLEOTIDE SEQUENCE [LARGE SCALE GENOMIC DNA]</scope>
    <source>
        <strain evidence="10 11">LHW50502</strain>
    </source>
</reference>
<dbReference type="OrthoDB" id="9811557at2"/>
<dbReference type="SUPFAM" id="SSF56176">
    <property type="entry name" value="FAD-binding/transporter-associated domain-like"/>
    <property type="match status" value="1"/>
</dbReference>
<evidence type="ECO:0000256" key="7">
    <source>
        <dbReference type="PIRSR" id="PIRSR625650-4"/>
    </source>
</evidence>
<dbReference type="InterPro" id="IPR004113">
    <property type="entry name" value="FAD-bd_oxidored_4_C"/>
</dbReference>
<dbReference type="InterPro" id="IPR025650">
    <property type="entry name" value="Alkyl-DHAP_Synthase"/>
</dbReference>
<dbReference type="PROSITE" id="PS51387">
    <property type="entry name" value="FAD_PCMH"/>
    <property type="match status" value="1"/>
</dbReference>
<evidence type="ECO:0000256" key="1">
    <source>
        <dbReference type="ARBA" id="ARBA00008000"/>
    </source>
</evidence>
<dbReference type="InterPro" id="IPR016171">
    <property type="entry name" value="Vanillyl_alc_oxidase_C-sub2"/>
</dbReference>
<keyword evidence="2" id="KW-0285">Flavoprotein</keyword>
<dbReference type="RefSeq" id="WP_127947153.1">
    <property type="nucleotide sequence ID" value="NZ_RKLN01000003.1"/>
</dbReference>
<evidence type="ECO:0000313" key="11">
    <source>
        <dbReference type="Proteomes" id="UP000284333"/>
    </source>
</evidence>
<protein>
    <submittedName>
        <fullName evidence="10">FAD-binding oxidoreductase</fullName>
    </submittedName>
</protein>
<feature type="site" description="Important for enzyme activity" evidence="7">
    <location>
        <position position="325"/>
    </location>
</feature>
<dbReference type="Gene3D" id="3.30.70.3450">
    <property type="match status" value="1"/>
</dbReference>
<dbReference type="PANTHER" id="PTHR46568:SF1">
    <property type="entry name" value="ALKYLDIHYDROXYACETONEPHOSPHATE SYNTHASE, PEROXISOMAL"/>
    <property type="match status" value="1"/>
</dbReference>
<evidence type="ECO:0000256" key="8">
    <source>
        <dbReference type="SAM" id="MobiDB-lite"/>
    </source>
</evidence>
<keyword evidence="3 6" id="KW-0274">FAD</keyword>
<comment type="cofactor">
    <cofactor evidence="6">
        <name>FAD</name>
        <dbReference type="ChEBI" id="CHEBI:57692"/>
    </cofactor>
</comment>
<comment type="similarity">
    <text evidence="1">Belongs to the FAD-binding oxidoreductase/transferase type 4 family.</text>
</comment>
<comment type="caution">
    <text evidence="10">The sequence shown here is derived from an EMBL/GenBank/DDBJ whole genome shotgun (WGS) entry which is preliminary data.</text>
</comment>
<dbReference type="InterPro" id="IPR006094">
    <property type="entry name" value="Oxid_FAD_bind_N"/>
</dbReference>
<evidence type="ECO:0000256" key="5">
    <source>
        <dbReference type="PIRSR" id="PIRSR625650-2"/>
    </source>
</evidence>